<dbReference type="EMBL" id="LT670849">
    <property type="protein sequence ID" value="SHN76749.1"/>
    <property type="molecule type" value="Genomic_DNA"/>
</dbReference>
<dbReference type="AlphaFoldDB" id="A0A1M7U164"/>
<keyword evidence="3" id="KW-1185">Reference proteome</keyword>
<gene>
    <name evidence="2" type="ORF">SAMN05444170_3295</name>
</gene>
<sequence>MDVDRDRIDEAVLALLFLGRHDAIRTWKSFDWAAMGRLHTKGFISDPVGKAKSVVFTDEGLRQSESLFRKLFAVRREA</sequence>
<dbReference type="Pfam" id="PF20008">
    <property type="entry name" value="DUF6429"/>
    <property type="match status" value="1"/>
</dbReference>
<dbReference type="InterPro" id="IPR045489">
    <property type="entry name" value="DUF6429"/>
</dbReference>
<proteinExistence type="predicted"/>
<feature type="domain" description="DUF6429" evidence="1">
    <location>
        <begin position="4"/>
        <end position="73"/>
    </location>
</feature>
<organism evidence="2 3">
    <name type="scientific">Bradyrhizobium erythrophlei</name>
    <dbReference type="NCBI Taxonomy" id="1437360"/>
    <lineage>
        <taxon>Bacteria</taxon>
        <taxon>Pseudomonadati</taxon>
        <taxon>Pseudomonadota</taxon>
        <taxon>Alphaproteobacteria</taxon>
        <taxon>Hyphomicrobiales</taxon>
        <taxon>Nitrobacteraceae</taxon>
        <taxon>Bradyrhizobium</taxon>
    </lineage>
</organism>
<evidence type="ECO:0000259" key="1">
    <source>
        <dbReference type="Pfam" id="PF20008"/>
    </source>
</evidence>
<accession>A0A1M7U164</accession>
<name>A0A1M7U164_9BRAD</name>
<protein>
    <recommendedName>
        <fullName evidence="1">DUF6429 domain-containing protein</fullName>
    </recommendedName>
</protein>
<evidence type="ECO:0000313" key="2">
    <source>
        <dbReference type="EMBL" id="SHN76749.1"/>
    </source>
</evidence>
<evidence type="ECO:0000313" key="3">
    <source>
        <dbReference type="Proteomes" id="UP000184096"/>
    </source>
</evidence>
<dbReference type="RefSeq" id="WP_072819122.1">
    <property type="nucleotide sequence ID" value="NZ_LT670849.1"/>
</dbReference>
<dbReference type="Proteomes" id="UP000184096">
    <property type="component" value="Chromosome I"/>
</dbReference>
<reference evidence="3" key="1">
    <citation type="submission" date="2016-11" db="EMBL/GenBank/DDBJ databases">
        <authorList>
            <person name="Varghese N."/>
            <person name="Submissions S."/>
        </authorList>
    </citation>
    <scope>NUCLEOTIDE SEQUENCE [LARGE SCALE GENOMIC DNA]</scope>
    <source>
        <strain evidence="3">GAS401</strain>
    </source>
</reference>